<reference evidence="2 3" key="1">
    <citation type="journal article" date="2018" name="Front. Plant Sci.">
        <title>Red Clover (Trifolium pratense) and Zigzag Clover (T. medium) - A Picture of Genomic Similarities and Differences.</title>
        <authorList>
            <person name="Dluhosova J."/>
            <person name="Istvanek J."/>
            <person name="Nedelnik J."/>
            <person name="Repkova J."/>
        </authorList>
    </citation>
    <scope>NUCLEOTIDE SEQUENCE [LARGE SCALE GENOMIC DNA]</scope>
    <source>
        <strain evidence="3">cv. 10/8</strain>
        <tissue evidence="2">Leaf</tissue>
    </source>
</reference>
<name>A0A392MYL0_9FABA</name>
<accession>A0A392MYL0</accession>
<dbReference type="AlphaFoldDB" id="A0A392MYL0"/>
<dbReference type="Gene3D" id="3.80.10.10">
    <property type="entry name" value="Ribonuclease Inhibitor"/>
    <property type="match status" value="1"/>
</dbReference>
<feature type="region of interest" description="Disordered" evidence="1">
    <location>
        <begin position="114"/>
        <end position="141"/>
    </location>
</feature>
<organism evidence="2 3">
    <name type="scientific">Trifolium medium</name>
    <dbReference type="NCBI Taxonomy" id="97028"/>
    <lineage>
        <taxon>Eukaryota</taxon>
        <taxon>Viridiplantae</taxon>
        <taxon>Streptophyta</taxon>
        <taxon>Embryophyta</taxon>
        <taxon>Tracheophyta</taxon>
        <taxon>Spermatophyta</taxon>
        <taxon>Magnoliopsida</taxon>
        <taxon>eudicotyledons</taxon>
        <taxon>Gunneridae</taxon>
        <taxon>Pentapetalae</taxon>
        <taxon>rosids</taxon>
        <taxon>fabids</taxon>
        <taxon>Fabales</taxon>
        <taxon>Fabaceae</taxon>
        <taxon>Papilionoideae</taxon>
        <taxon>50 kb inversion clade</taxon>
        <taxon>NPAAA clade</taxon>
        <taxon>Hologalegina</taxon>
        <taxon>IRL clade</taxon>
        <taxon>Trifolieae</taxon>
        <taxon>Trifolium</taxon>
    </lineage>
</organism>
<dbReference type="Proteomes" id="UP000265520">
    <property type="component" value="Unassembled WGS sequence"/>
</dbReference>
<keyword evidence="3" id="KW-1185">Reference proteome</keyword>
<evidence type="ECO:0000313" key="3">
    <source>
        <dbReference type="Proteomes" id="UP000265520"/>
    </source>
</evidence>
<proteinExistence type="predicted"/>
<protein>
    <submittedName>
        <fullName evidence="2">Putative disease resistance protein RGA3-like</fullName>
    </submittedName>
</protein>
<evidence type="ECO:0000256" key="1">
    <source>
        <dbReference type="SAM" id="MobiDB-lite"/>
    </source>
</evidence>
<evidence type="ECO:0000313" key="2">
    <source>
        <dbReference type="EMBL" id="MCH92627.1"/>
    </source>
</evidence>
<dbReference type="EMBL" id="LXQA010023085">
    <property type="protein sequence ID" value="MCH92627.1"/>
    <property type="molecule type" value="Genomic_DNA"/>
</dbReference>
<dbReference type="InterPro" id="IPR032675">
    <property type="entry name" value="LRR_dom_sf"/>
</dbReference>
<dbReference type="SUPFAM" id="SSF52047">
    <property type="entry name" value="RNI-like"/>
    <property type="match status" value="1"/>
</dbReference>
<sequence length="141" mass="16275">MTFLHLENVNRCLWNLPLWIKEAAETFQTLILINLYELRKIPEFLTRMTRLKMLHIAVCPLLDYLPSGMQHLTALDVFTIDGCPDLCRQCQPHSGGYWPMISHIKRVSIGEPGVEEPSIRRKPGVEEPQEGGVSRFSFPDW</sequence>
<comment type="caution">
    <text evidence="2">The sequence shown here is derived from an EMBL/GenBank/DDBJ whole genome shotgun (WGS) entry which is preliminary data.</text>
</comment>